<keyword evidence="3" id="KW-1185">Reference proteome</keyword>
<proteinExistence type="predicted"/>
<reference evidence="3" key="1">
    <citation type="submission" date="2016-08" db="EMBL/GenBank/DDBJ databases">
        <authorList>
            <person name="Merda D."/>
            <person name="Briand M."/>
            <person name="Taghouti G."/>
            <person name="Carrere S."/>
            <person name="Gouzy J."/>
            <person name="Portier P."/>
            <person name="Jacques M.-A."/>
            <person name="Fischer-Le Saux M."/>
        </authorList>
    </citation>
    <scope>NUCLEOTIDE SEQUENCE [LARGE SCALE GENOMIC DNA]</scope>
    <source>
        <strain evidence="3">CFBP1817</strain>
    </source>
</reference>
<name>A0A2S7EPJ1_9XANT</name>
<dbReference type="AlphaFoldDB" id="A0A2S7EPJ1"/>
<dbReference type="Proteomes" id="UP000239939">
    <property type="component" value="Unassembled WGS sequence"/>
</dbReference>
<organism evidence="2 3">
    <name type="scientific">Xanthomonas populi</name>
    <dbReference type="NCBI Taxonomy" id="53414"/>
    <lineage>
        <taxon>Bacteria</taxon>
        <taxon>Pseudomonadati</taxon>
        <taxon>Pseudomonadota</taxon>
        <taxon>Gammaproteobacteria</taxon>
        <taxon>Lysobacterales</taxon>
        <taxon>Lysobacteraceae</taxon>
        <taxon>Xanthomonas</taxon>
    </lineage>
</organism>
<comment type="caution">
    <text evidence="2">The sequence shown here is derived from an EMBL/GenBank/DDBJ whole genome shotgun (WGS) entry which is preliminary data.</text>
</comment>
<evidence type="ECO:0000256" key="1">
    <source>
        <dbReference type="SAM" id="MobiDB-lite"/>
    </source>
</evidence>
<evidence type="ECO:0000313" key="3">
    <source>
        <dbReference type="Proteomes" id="UP000239939"/>
    </source>
</evidence>
<sequence length="85" mass="8736">MRGAASGVGTRRESIPGDSVAASMPPHGPAPGYDPAPSIFASADRQANAYMEVFAACPMSVRVQARSVTEANAHVFLSSCTLARG</sequence>
<gene>
    <name evidence="2" type="ORF">XpopCFBP1817_09845</name>
</gene>
<accession>A0A2S7EPJ1</accession>
<evidence type="ECO:0000313" key="2">
    <source>
        <dbReference type="EMBL" id="PPU94429.1"/>
    </source>
</evidence>
<protein>
    <submittedName>
        <fullName evidence="2">Uncharacterized protein</fullName>
    </submittedName>
</protein>
<dbReference type="EMBL" id="MDEJ01000050">
    <property type="protein sequence ID" value="PPU94429.1"/>
    <property type="molecule type" value="Genomic_DNA"/>
</dbReference>
<feature type="region of interest" description="Disordered" evidence="1">
    <location>
        <begin position="1"/>
        <end position="37"/>
    </location>
</feature>